<name>A0A445MQQ2_9BACT</name>
<gene>
    <name evidence="1" type="ORF">PITCH_A1040008</name>
</gene>
<evidence type="ECO:0000313" key="1">
    <source>
        <dbReference type="EMBL" id="SPD71794.1"/>
    </source>
</evidence>
<proteinExistence type="predicted"/>
<accession>A0A445MQQ2</accession>
<sequence length="53" mass="6349">MQKKLTITIDEEVYAGLYKNIGPRRISRFVQEIVRPNYEDAYVEMAKDKKRED</sequence>
<dbReference type="AlphaFoldDB" id="A0A445MQQ2"/>
<evidence type="ECO:0008006" key="2">
    <source>
        <dbReference type="Google" id="ProtNLM"/>
    </source>
</evidence>
<reference evidence="1" key="1">
    <citation type="submission" date="2018-01" db="EMBL/GenBank/DDBJ databases">
        <authorList>
            <person name="Regsiter A."/>
            <person name="William W."/>
        </authorList>
    </citation>
    <scope>NUCLEOTIDE SEQUENCE</scope>
    <source>
        <strain evidence="1">TRIP AH-1</strain>
    </source>
</reference>
<organism evidence="1">
    <name type="scientific">uncultured Desulfobacterium sp</name>
    <dbReference type="NCBI Taxonomy" id="201089"/>
    <lineage>
        <taxon>Bacteria</taxon>
        <taxon>Pseudomonadati</taxon>
        <taxon>Thermodesulfobacteriota</taxon>
        <taxon>Desulfobacteria</taxon>
        <taxon>Desulfobacterales</taxon>
        <taxon>Desulfobacteriaceae</taxon>
        <taxon>Desulfobacterium</taxon>
        <taxon>environmental samples</taxon>
    </lineage>
</organism>
<dbReference type="EMBL" id="OJIN01000007">
    <property type="protein sequence ID" value="SPD71794.1"/>
    <property type="molecule type" value="Genomic_DNA"/>
</dbReference>
<protein>
    <recommendedName>
        <fullName evidence="2">Addiction module antitoxin</fullName>
    </recommendedName>
</protein>